<dbReference type="Proteomes" id="UP000614610">
    <property type="component" value="Unassembled WGS sequence"/>
</dbReference>
<sequence>MKIAEKDARITITILNRGGVLRISGSVTRRGNPLSKVSGNPTKPPPPAGRPRKPWKRGHPEVKENGGVGAAALDLSGHPKWTAINSTLGKEIETTRYGILYLHHQSSNISVAPVSVDKFSQRRRKWRADENNEGPAHKKRRN</sequence>
<feature type="region of interest" description="Disordered" evidence="1">
    <location>
        <begin position="121"/>
        <end position="142"/>
    </location>
</feature>
<name>A0A6G1M056_ORBOL</name>
<evidence type="ECO:0000313" key="3">
    <source>
        <dbReference type="EMBL" id="KAF3223053.1"/>
    </source>
</evidence>
<dbReference type="Proteomes" id="UP000483672">
    <property type="component" value="Unassembled WGS sequence"/>
</dbReference>
<feature type="region of interest" description="Disordered" evidence="1">
    <location>
        <begin position="26"/>
        <end position="73"/>
    </location>
</feature>
<organism evidence="3 5">
    <name type="scientific">Orbilia oligospora</name>
    <name type="common">Nematode-trapping fungus</name>
    <name type="synonym">Arthrobotrys oligospora</name>
    <dbReference type="NCBI Taxonomy" id="2813651"/>
    <lineage>
        <taxon>Eukaryota</taxon>
        <taxon>Fungi</taxon>
        <taxon>Dikarya</taxon>
        <taxon>Ascomycota</taxon>
        <taxon>Pezizomycotina</taxon>
        <taxon>Orbiliomycetes</taxon>
        <taxon>Orbiliales</taxon>
        <taxon>Orbiliaceae</taxon>
        <taxon>Orbilia</taxon>
    </lineage>
</organism>
<evidence type="ECO:0000313" key="4">
    <source>
        <dbReference type="Proteomes" id="UP000483672"/>
    </source>
</evidence>
<comment type="caution">
    <text evidence="3">The sequence shown here is derived from an EMBL/GenBank/DDBJ whole genome shotgun (WGS) entry which is preliminary data.</text>
</comment>
<gene>
    <name evidence="2" type="ORF">TWF191_009337</name>
    <name evidence="3" type="ORF">TWF679_004251</name>
</gene>
<dbReference type="EMBL" id="WIWT01000002">
    <property type="protein sequence ID" value="KAF3223053.1"/>
    <property type="molecule type" value="Genomic_DNA"/>
</dbReference>
<proteinExistence type="predicted"/>
<protein>
    <submittedName>
        <fullName evidence="3">Uncharacterized protein</fullName>
    </submittedName>
</protein>
<dbReference type="OrthoDB" id="5345315at2759"/>
<reference evidence="3 4" key="1">
    <citation type="submission" date="2019-06" db="EMBL/GenBank/DDBJ databases">
        <authorList>
            <person name="Palmer J.M."/>
        </authorList>
    </citation>
    <scope>NUCLEOTIDE SEQUENCE</scope>
    <source>
        <strain evidence="2 4">TWF191</strain>
        <strain evidence="3">TWF679</strain>
    </source>
</reference>
<evidence type="ECO:0000313" key="2">
    <source>
        <dbReference type="EMBL" id="KAF3215358.1"/>
    </source>
</evidence>
<evidence type="ECO:0000256" key="1">
    <source>
        <dbReference type="SAM" id="MobiDB-lite"/>
    </source>
</evidence>
<dbReference type="AlphaFoldDB" id="A0A6G1M056"/>
<accession>A0A6G1M056</accession>
<dbReference type="EMBL" id="WIPF01000068">
    <property type="protein sequence ID" value="KAF3215358.1"/>
    <property type="molecule type" value="Genomic_DNA"/>
</dbReference>
<evidence type="ECO:0000313" key="5">
    <source>
        <dbReference type="Proteomes" id="UP000614610"/>
    </source>
</evidence>